<protein>
    <submittedName>
        <fullName evidence="4">GNAT family N-acetyltransferase</fullName>
    </submittedName>
</protein>
<evidence type="ECO:0000313" key="4">
    <source>
        <dbReference type="EMBL" id="MBB6677767.1"/>
    </source>
</evidence>
<keyword evidence="5" id="KW-1185">Reference proteome</keyword>
<dbReference type="CDD" id="cd04301">
    <property type="entry name" value="NAT_SF"/>
    <property type="match status" value="1"/>
</dbReference>
<dbReference type="PANTHER" id="PTHR43420:SF46">
    <property type="entry name" value="ACETYLTRANSFERASE"/>
    <property type="match status" value="1"/>
</dbReference>
<dbReference type="GO" id="GO:0016747">
    <property type="term" value="F:acyltransferase activity, transferring groups other than amino-acyl groups"/>
    <property type="evidence" value="ECO:0007669"/>
    <property type="project" value="InterPro"/>
</dbReference>
<dbReference type="InterPro" id="IPR050680">
    <property type="entry name" value="YpeA/RimI_acetyltransf"/>
</dbReference>
<accession>A0A841TFP2</accession>
<evidence type="ECO:0000259" key="3">
    <source>
        <dbReference type="PROSITE" id="PS51186"/>
    </source>
</evidence>
<dbReference type="Pfam" id="PF00583">
    <property type="entry name" value="Acetyltransf_1"/>
    <property type="match status" value="1"/>
</dbReference>
<comment type="caution">
    <text evidence="4">The sequence shown here is derived from an EMBL/GenBank/DDBJ whole genome shotgun (WGS) entry which is preliminary data.</text>
</comment>
<reference evidence="4 5" key="1">
    <citation type="submission" date="2020-08" db="EMBL/GenBank/DDBJ databases">
        <title>Cohnella phylogeny.</title>
        <authorList>
            <person name="Dunlap C."/>
        </authorList>
    </citation>
    <scope>NUCLEOTIDE SEQUENCE [LARGE SCALE GENOMIC DNA]</scope>
    <source>
        <strain evidence="4 5">DSM 103658</strain>
    </source>
</reference>
<dbReference type="Proteomes" id="UP000574133">
    <property type="component" value="Unassembled WGS sequence"/>
</dbReference>
<name>A0A841TFP2_9BACL</name>
<keyword evidence="2" id="KW-0012">Acyltransferase</keyword>
<dbReference type="RefSeq" id="WP_185179048.1">
    <property type="nucleotide sequence ID" value="NZ_CBCSEP010000015.1"/>
</dbReference>
<dbReference type="InterPro" id="IPR016181">
    <property type="entry name" value="Acyl_CoA_acyltransferase"/>
</dbReference>
<dbReference type="InterPro" id="IPR000182">
    <property type="entry name" value="GNAT_dom"/>
</dbReference>
<evidence type="ECO:0000256" key="1">
    <source>
        <dbReference type="ARBA" id="ARBA00022679"/>
    </source>
</evidence>
<feature type="domain" description="N-acetyltransferase" evidence="3">
    <location>
        <begin position="1"/>
        <end position="168"/>
    </location>
</feature>
<dbReference type="EMBL" id="JACJVN010000035">
    <property type="protein sequence ID" value="MBB6677767.1"/>
    <property type="molecule type" value="Genomic_DNA"/>
</dbReference>
<gene>
    <name evidence="4" type="ORF">H4Q31_10560</name>
</gene>
<dbReference type="Gene3D" id="3.40.630.30">
    <property type="match status" value="1"/>
</dbReference>
<dbReference type="SUPFAM" id="SSF55729">
    <property type="entry name" value="Acyl-CoA N-acyltransferases (Nat)"/>
    <property type="match status" value="1"/>
</dbReference>
<organism evidence="4 5">
    <name type="scientific">Cohnella lubricantis</name>
    <dbReference type="NCBI Taxonomy" id="2163172"/>
    <lineage>
        <taxon>Bacteria</taxon>
        <taxon>Bacillati</taxon>
        <taxon>Bacillota</taxon>
        <taxon>Bacilli</taxon>
        <taxon>Bacillales</taxon>
        <taxon>Paenibacillaceae</taxon>
        <taxon>Cohnella</taxon>
    </lineage>
</organism>
<sequence>MNIVKADLNDLDSLMRLYQAAMNHLIHNGIDQWDEEYPDRETLREDLEAGCLFGIVGGDSRYIGAIVMNEEEDTDYSAIPWEDARGKVLYLHRLVVHPDRQGQGIGRTLLQFAEATAANNGYSSIRLDAYSANPIALNLYERYGYSRRGDVFFPKRERPFNCYEKLLK</sequence>
<dbReference type="PROSITE" id="PS51186">
    <property type="entry name" value="GNAT"/>
    <property type="match status" value="1"/>
</dbReference>
<dbReference type="AlphaFoldDB" id="A0A841TFP2"/>
<proteinExistence type="predicted"/>
<evidence type="ECO:0000256" key="2">
    <source>
        <dbReference type="ARBA" id="ARBA00023315"/>
    </source>
</evidence>
<keyword evidence="1 4" id="KW-0808">Transferase</keyword>
<evidence type="ECO:0000313" key="5">
    <source>
        <dbReference type="Proteomes" id="UP000574133"/>
    </source>
</evidence>
<dbReference type="PANTHER" id="PTHR43420">
    <property type="entry name" value="ACETYLTRANSFERASE"/>
    <property type="match status" value="1"/>
</dbReference>